<dbReference type="PANTHER" id="PTHR33392">
    <property type="entry name" value="POLYISOPRENYL-TEICHOIC ACID--PEPTIDOGLYCAN TEICHOIC ACID TRANSFERASE TAGU"/>
    <property type="match status" value="1"/>
</dbReference>
<gene>
    <name evidence="5" type="primary">lytR_1</name>
    <name evidence="6" type="ORF">comes_13910</name>
    <name evidence="5" type="ORF">ERS852481_00692</name>
</gene>
<dbReference type="EMBL" id="CYZK01000003">
    <property type="protein sequence ID" value="CUN71784.1"/>
    <property type="molecule type" value="Genomic_DNA"/>
</dbReference>
<dbReference type="OrthoDB" id="3172933at2"/>
<dbReference type="PANTHER" id="PTHR33392:SF6">
    <property type="entry name" value="POLYISOPRENYL-TEICHOIC ACID--PEPTIDOGLYCAN TEICHOIC ACID TRANSFERASE TAGU"/>
    <property type="match status" value="1"/>
</dbReference>
<accession>A0A173YHK2</accession>
<reference evidence="6" key="3">
    <citation type="submission" date="2022-11" db="EMBL/GenBank/DDBJ databases">
        <title>Draft genome sequence of Coprococcus comes strain 31264.</title>
        <authorList>
            <person name="Hisatomi A."/>
            <person name="Ohkuma M."/>
            <person name="Sakamoto M."/>
        </authorList>
    </citation>
    <scope>NUCLEOTIDE SEQUENCE</scope>
    <source>
        <strain evidence="6">JCM 31264</strain>
    </source>
</reference>
<reference evidence="6" key="2">
    <citation type="submission" date="2022-09" db="EMBL/GenBank/DDBJ databases">
        <title>Draft genome sequence of Coprococcus comes strain 31264.</title>
        <authorList>
            <person name="Atsushi H."/>
            <person name="Moriya O."/>
            <person name="Mitsuo S."/>
        </authorList>
    </citation>
    <scope>NUCLEOTIDE SEQUENCE</scope>
    <source>
        <strain evidence="6">JCM 31264</strain>
    </source>
</reference>
<feature type="transmembrane region" description="Helical" evidence="3">
    <location>
        <begin position="6"/>
        <end position="26"/>
    </location>
</feature>
<protein>
    <submittedName>
        <fullName evidence="6">LytR family transcriptional regulator</fullName>
    </submittedName>
    <submittedName>
        <fullName evidence="5">Membrane-bound protein lytR</fullName>
    </submittedName>
</protein>
<evidence type="ECO:0000313" key="7">
    <source>
        <dbReference type="Proteomes" id="UP000095362"/>
    </source>
</evidence>
<dbReference type="Proteomes" id="UP001145109">
    <property type="component" value="Unassembled WGS sequence"/>
</dbReference>
<keyword evidence="3" id="KW-1133">Transmembrane helix</keyword>
<name>A0A173YHK2_9FIRM</name>
<evidence type="ECO:0000256" key="3">
    <source>
        <dbReference type="SAM" id="Phobius"/>
    </source>
</evidence>
<dbReference type="EMBL" id="BSCI01000007">
    <property type="protein sequence ID" value="GLG86846.1"/>
    <property type="molecule type" value="Genomic_DNA"/>
</dbReference>
<feature type="region of interest" description="Disordered" evidence="2">
    <location>
        <begin position="33"/>
        <end position="52"/>
    </location>
</feature>
<evidence type="ECO:0000256" key="2">
    <source>
        <dbReference type="SAM" id="MobiDB-lite"/>
    </source>
</evidence>
<evidence type="ECO:0000313" key="5">
    <source>
        <dbReference type="EMBL" id="CUN71784.1"/>
    </source>
</evidence>
<proteinExistence type="inferred from homology"/>
<dbReference type="InterPro" id="IPR050922">
    <property type="entry name" value="LytR/CpsA/Psr_CW_biosynth"/>
</dbReference>
<dbReference type="NCBIfam" id="TIGR00350">
    <property type="entry name" value="lytR_cpsA_psr"/>
    <property type="match status" value="1"/>
</dbReference>
<reference evidence="5 7" key="1">
    <citation type="submission" date="2015-09" db="EMBL/GenBank/DDBJ databases">
        <authorList>
            <consortium name="Pathogen Informatics"/>
        </authorList>
    </citation>
    <scope>NUCLEOTIDE SEQUENCE [LARGE SCALE GENOMIC DNA]</scope>
    <source>
        <strain evidence="5 7">2789STDY5834866</strain>
    </source>
</reference>
<evidence type="ECO:0000256" key="1">
    <source>
        <dbReference type="ARBA" id="ARBA00006068"/>
    </source>
</evidence>
<dbReference type="Gene3D" id="3.40.630.190">
    <property type="entry name" value="LCP protein"/>
    <property type="match status" value="1"/>
</dbReference>
<dbReference type="InterPro" id="IPR004474">
    <property type="entry name" value="LytR_CpsA_psr"/>
</dbReference>
<dbReference type="STRING" id="410072.ERS852525_00874"/>
<sequence>MKNRNLVIVILAVICAGLLAGVVYTVTKGKSGTQKKQEASAEAGADETESQSGIIEEDGKKYKLNPDIKTVLFMGVDKEEKADLGNNPGENGQSDSLNLLVLNKEEKTAQIIQISRDSMVGIDIYDVTGNRLMTENGQIALQYAYGDGAEESCRLTSEKVSELMYGVNVDSYFSLTLEGLVAATDAVGGITLTVPEDYTAVDPAFEKGAEVTLNGELAEKYVRKRDIEVLDSNNQRMERQSQFMDALIEKMQSIQSETEYLSLYQKLEDYMTTNMTADEMEELTDYKVAEDTVKVPGEIIEKDGHAQYLVDNKELKKIILKMFYKIM</sequence>
<dbReference type="AlphaFoldDB" id="A0A173YHK2"/>
<evidence type="ECO:0000259" key="4">
    <source>
        <dbReference type="Pfam" id="PF03816"/>
    </source>
</evidence>
<dbReference type="Pfam" id="PF03816">
    <property type="entry name" value="LytR_cpsA_psr"/>
    <property type="match status" value="1"/>
</dbReference>
<dbReference type="Proteomes" id="UP000095362">
    <property type="component" value="Unassembled WGS sequence"/>
</dbReference>
<keyword evidence="3" id="KW-0472">Membrane</keyword>
<organism evidence="6 8">
    <name type="scientific">Coprococcus comes</name>
    <dbReference type="NCBI Taxonomy" id="410072"/>
    <lineage>
        <taxon>Bacteria</taxon>
        <taxon>Bacillati</taxon>
        <taxon>Bacillota</taxon>
        <taxon>Clostridia</taxon>
        <taxon>Lachnospirales</taxon>
        <taxon>Lachnospiraceae</taxon>
        <taxon>Coprococcus</taxon>
    </lineage>
</organism>
<feature type="domain" description="Cell envelope-related transcriptional attenuator" evidence="4">
    <location>
        <begin position="94"/>
        <end position="252"/>
    </location>
</feature>
<dbReference type="PaxDb" id="410072-ERS852525_00874"/>
<keyword evidence="3" id="KW-0812">Transmembrane</keyword>
<dbReference type="RefSeq" id="WP_055247234.1">
    <property type="nucleotide sequence ID" value="NZ_BSCI01000007.1"/>
</dbReference>
<comment type="similarity">
    <text evidence="1">Belongs to the LytR/CpsA/Psr (LCP) family.</text>
</comment>
<evidence type="ECO:0000313" key="8">
    <source>
        <dbReference type="Proteomes" id="UP001145109"/>
    </source>
</evidence>
<evidence type="ECO:0000313" key="6">
    <source>
        <dbReference type="EMBL" id="GLG86846.1"/>
    </source>
</evidence>